<keyword evidence="5 8" id="KW-0067">ATP-binding</keyword>
<accession>A0ABS0AYW8</accession>
<comment type="subcellular location">
    <subcellularLocation>
        <location evidence="8">Cytoplasm</location>
    </subcellularLocation>
</comment>
<evidence type="ECO:0000313" key="15">
    <source>
        <dbReference type="Proteomes" id="UP001194714"/>
    </source>
</evidence>
<evidence type="ECO:0000256" key="2">
    <source>
        <dbReference type="ARBA" id="ARBA00022490"/>
    </source>
</evidence>
<feature type="binding site" evidence="8">
    <location>
        <position position="180"/>
    </location>
    <ligand>
        <name>ATP</name>
        <dbReference type="ChEBI" id="CHEBI:30616"/>
    </ligand>
</feature>
<proteinExistence type="inferred from homology"/>
<dbReference type="InterPro" id="IPR018312">
    <property type="entry name" value="Chromosome_initiator_DnaA_CS"/>
</dbReference>
<dbReference type="CDD" id="cd00009">
    <property type="entry name" value="AAA"/>
    <property type="match status" value="1"/>
</dbReference>
<dbReference type="NCBIfam" id="TIGR00362">
    <property type="entry name" value="DnaA"/>
    <property type="match status" value="1"/>
</dbReference>
<comment type="similarity">
    <text evidence="1 8 11">Belongs to the DnaA family.</text>
</comment>
<evidence type="ECO:0000313" key="14">
    <source>
        <dbReference type="EMBL" id="MBF5059306.1"/>
    </source>
</evidence>
<keyword evidence="6 8" id="KW-0446">Lipid-binding</keyword>
<keyword evidence="3 8" id="KW-0235">DNA replication</keyword>
<dbReference type="PROSITE" id="PS01008">
    <property type="entry name" value="DNAA"/>
    <property type="match status" value="1"/>
</dbReference>
<dbReference type="InterPro" id="IPR003593">
    <property type="entry name" value="AAA+_ATPase"/>
</dbReference>
<dbReference type="Pfam" id="PF08299">
    <property type="entry name" value="Bac_DnaA_C"/>
    <property type="match status" value="1"/>
</dbReference>
<evidence type="ECO:0000256" key="4">
    <source>
        <dbReference type="ARBA" id="ARBA00022741"/>
    </source>
</evidence>
<evidence type="ECO:0000256" key="3">
    <source>
        <dbReference type="ARBA" id="ARBA00022705"/>
    </source>
</evidence>
<dbReference type="PANTHER" id="PTHR30050:SF2">
    <property type="entry name" value="CHROMOSOMAL REPLICATION INITIATOR PROTEIN DNAA"/>
    <property type="match status" value="1"/>
</dbReference>
<dbReference type="InterPro" id="IPR020591">
    <property type="entry name" value="Chromosome_initiator_DnaA-like"/>
</dbReference>
<dbReference type="InterPro" id="IPR010921">
    <property type="entry name" value="Trp_repressor/repl_initiator"/>
</dbReference>
<feature type="domain" description="AAA+ ATPase" evidence="12">
    <location>
        <begin position="165"/>
        <end position="292"/>
    </location>
</feature>
<dbReference type="SUPFAM" id="SSF52540">
    <property type="entry name" value="P-loop containing nucleoside triphosphate hydrolases"/>
    <property type="match status" value="1"/>
</dbReference>
<dbReference type="PANTHER" id="PTHR30050">
    <property type="entry name" value="CHROMOSOMAL REPLICATION INITIATOR PROTEIN DNAA"/>
    <property type="match status" value="1"/>
</dbReference>
<organism evidence="14 15">
    <name type="scientific">Candidatus Neptunichlamydia vexilliferae</name>
    <dbReference type="NCBI Taxonomy" id="1651774"/>
    <lineage>
        <taxon>Bacteria</taxon>
        <taxon>Pseudomonadati</taxon>
        <taxon>Chlamydiota</taxon>
        <taxon>Chlamydiia</taxon>
        <taxon>Parachlamydiales</taxon>
        <taxon>Simkaniaceae</taxon>
        <taxon>Candidatus Neptunichlamydia</taxon>
    </lineage>
</organism>
<dbReference type="InterPro" id="IPR027417">
    <property type="entry name" value="P-loop_NTPase"/>
</dbReference>
<dbReference type="InterPro" id="IPR013317">
    <property type="entry name" value="DnaA_dom"/>
</dbReference>
<dbReference type="SMART" id="SM00382">
    <property type="entry name" value="AAA"/>
    <property type="match status" value="1"/>
</dbReference>
<comment type="caution">
    <text evidence="14">The sequence shown here is derived from an EMBL/GenBank/DDBJ whole genome shotgun (WGS) entry which is preliminary data.</text>
</comment>
<keyword evidence="7 8" id="KW-0238">DNA-binding</keyword>
<dbReference type="HAMAP" id="MF_00377">
    <property type="entry name" value="DnaA_bact"/>
    <property type="match status" value="1"/>
</dbReference>
<evidence type="ECO:0000256" key="11">
    <source>
        <dbReference type="RuleBase" id="RU004227"/>
    </source>
</evidence>
<feature type="binding site" evidence="8">
    <location>
        <position position="178"/>
    </location>
    <ligand>
        <name>ATP</name>
        <dbReference type="ChEBI" id="CHEBI:30616"/>
    </ligand>
</feature>
<dbReference type="Pfam" id="PF11638">
    <property type="entry name" value="DnaA_N"/>
    <property type="match status" value="1"/>
</dbReference>
<protein>
    <recommendedName>
        <fullName evidence="8 9">Chromosomal replication initiator protein DnaA</fullName>
    </recommendedName>
</protein>
<dbReference type="Pfam" id="PF00308">
    <property type="entry name" value="Bac_DnaA"/>
    <property type="match status" value="1"/>
</dbReference>
<comment type="caution">
    <text evidence="8">Lacks conserved residue(s) required for the propagation of feature annotation.</text>
</comment>
<evidence type="ECO:0000256" key="7">
    <source>
        <dbReference type="ARBA" id="ARBA00023125"/>
    </source>
</evidence>
<dbReference type="SUPFAM" id="SSF48295">
    <property type="entry name" value="TrpR-like"/>
    <property type="match status" value="1"/>
</dbReference>
<dbReference type="InterPro" id="IPR013159">
    <property type="entry name" value="DnaA_C"/>
</dbReference>
<dbReference type="EMBL" id="JAAEJV010000017">
    <property type="protein sequence ID" value="MBF5059306.1"/>
    <property type="molecule type" value="Genomic_DNA"/>
</dbReference>
<keyword evidence="15" id="KW-1185">Reference proteome</keyword>
<feature type="region of interest" description="Domain I, interacts with DnaA modulators" evidence="8">
    <location>
        <begin position="1"/>
        <end position="115"/>
    </location>
</feature>
<dbReference type="Gene3D" id="1.10.8.60">
    <property type="match status" value="1"/>
</dbReference>
<name>A0ABS0AYW8_9BACT</name>
<dbReference type="Proteomes" id="UP001194714">
    <property type="component" value="Unassembled WGS sequence"/>
</dbReference>
<dbReference type="Gene3D" id="3.40.50.300">
    <property type="entry name" value="P-loop containing nucleotide triphosphate hydrolases"/>
    <property type="match status" value="1"/>
</dbReference>
<keyword evidence="4 8" id="KW-0547">Nucleotide-binding</keyword>
<keyword evidence="2 8" id="KW-0963">Cytoplasm</keyword>
<evidence type="ECO:0000256" key="5">
    <source>
        <dbReference type="ARBA" id="ARBA00022840"/>
    </source>
</evidence>
<evidence type="ECO:0000256" key="9">
    <source>
        <dbReference type="NCBIfam" id="TIGR00362"/>
    </source>
</evidence>
<dbReference type="PRINTS" id="PR00051">
    <property type="entry name" value="DNAA"/>
</dbReference>
<reference evidence="14 15" key="1">
    <citation type="submission" date="2020-01" db="EMBL/GenBank/DDBJ databases">
        <title>Draft genome sequence of Cand. Neptunochlamydia vexilliferae K9.</title>
        <authorList>
            <person name="Schulz F."/>
            <person name="Koestlbacher S."/>
            <person name="Wascher F."/>
            <person name="Pizzetti I."/>
            <person name="Horn M."/>
        </authorList>
    </citation>
    <scope>NUCLEOTIDE SEQUENCE [LARGE SCALE GENOMIC DNA]</scope>
    <source>
        <strain evidence="14 15">K9</strain>
    </source>
</reference>
<comment type="function">
    <text evidence="8 10">Plays an essential role in the initiation and regulation of chromosomal replication. ATP-DnaA binds to the origin of replication (oriC) to initiate formation of the DNA replication initiation complex once per cell cycle. Binds the DnaA box (a 9 base pair repeat at the origin) and separates the double-stranded (ds)DNA. Forms a right-handed helical filament on oriC DNA; dsDNA binds to the exterior of the filament while single-stranded (ss)DNA is stabiized in the filament's interior. The ATP-DnaA-oriC complex binds and stabilizes one strand of the AT-rich DNA unwinding element (DUE), permitting loading of DNA polymerase. After initiation quickly degrades to an ADP-DnaA complex that is not apt for DNA replication. Binds acidic phospholipids.</text>
</comment>
<dbReference type="InterPro" id="IPR001957">
    <property type="entry name" value="Chromosome_initiator_DnaA"/>
</dbReference>
<dbReference type="SMART" id="SM00760">
    <property type="entry name" value="Bac_DnaA_C"/>
    <property type="match status" value="1"/>
</dbReference>
<gene>
    <name evidence="8" type="primary">dnaA</name>
    <name evidence="14" type="ORF">NEPTK9_000816</name>
</gene>
<dbReference type="Gene3D" id="3.30.300.180">
    <property type="match status" value="1"/>
</dbReference>
<dbReference type="InterPro" id="IPR038454">
    <property type="entry name" value="DnaA_N_sf"/>
</dbReference>
<evidence type="ECO:0000256" key="6">
    <source>
        <dbReference type="ARBA" id="ARBA00023121"/>
    </source>
</evidence>
<comment type="domain">
    <text evidence="8">Domain I is involved in oligomerization and binding regulators, domain II is flexibile and of varying length in different bacteria, domain III forms the AAA+ region, while domain IV binds dsDNA.</text>
</comment>
<dbReference type="InterPro" id="IPR024633">
    <property type="entry name" value="DnaA_N_dom"/>
</dbReference>
<feature type="domain" description="Chromosomal replication initiator DnaA C-terminal" evidence="13">
    <location>
        <begin position="376"/>
        <end position="445"/>
    </location>
</feature>
<evidence type="ECO:0000259" key="12">
    <source>
        <dbReference type="SMART" id="SM00382"/>
    </source>
</evidence>
<evidence type="ECO:0000256" key="8">
    <source>
        <dbReference type="HAMAP-Rule" id="MF_00377"/>
    </source>
</evidence>
<evidence type="ECO:0000256" key="10">
    <source>
        <dbReference type="RuleBase" id="RU000577"/>
    </source>
</evidence>
<feature type="binding site" evidence="8">
    <location>
        <position position="176"/>
    </location>
    <ligand>
        <name>ATP</name>
        <dbReference type="ChEBI" id="CHEBI:30616"/>
    </ligand>
</feature>
<evidence type="ECO:0000256" key="1">
    <source>
        <dbReference type="ARBA" id="ARBA00006583"/>
    </source>
</evidence>
<sequence length="468" mass="53584">MLRRKKSPQFHCGKIVNNFTGNGYMSAQIAEDVWSNFVSFMENRCSRAEFENWIAPIEYVDGSDPVTLQVPNVFVQQYLLDNYKETLNNFFPKDKKGEPLISFLIKEQEKQKKKNSPPPKPKKKTDFGQELFFNTSYTFENFIEGPSNQFIKSAALGVASRPGKSYNPLFIHGGVGLGKTHLLHGIGHYVKKHHPKLKIQCITTEAFISDLVHHLRNKSVDKMKRYYRNLDILLVDDIQFLQNRLNFEEEFCNMFEALINQNNQIVVTSDKPPGQLQLSERMVARMEWGLVAHIGTPDLETRVAILQYKAEQTGLHLPSNIAFYIAEHIYNNVRQLEGAINRLGAYCRLMNLAVSKEVVDSILSEMFQAPVRSKISIDRILHSVASMFNVRESDLRGSSRTKEIAYPRQIAMYLAKELLGESLVKIASSFGGKTHSTLLHAWKKISAQLEKDDVLRRQVQMTRQNIEA</sequence>
<dbReference type="CDD" id="cd06571">
    <property type="entry name" value="Bac_DnaA_C"/>
    <property type="match status" value="1"/>
</dbReference>
<dbReference type="Gene3D" id="1.10.1750.10">
    <property type="match status" value="1"/>
</dbReference>
<feature type="region of interest" description="Domain IV, binds dsDNA" evidence="8">
    <location>
        <begin position="348"/>
        <end position="468"/>
    </location>
</feature>
<comment type="subunit">
    <text evidence="8">Oligomerizes as a right-handed, spiral filament on DNA at oriC.</text>
</comment>
<evidence type="ECO:0000259" key="13">
    <source>
        <dbReference type="SMART" id="SM00760"/>
    </source>
</evidence>
<feature type="binding site" evidence="8">
    <location>
        <position position="179"/>
    </location>
    <ligand>
        <name>ATP</name>
        <dbReference type="ChEBI" id="CHEBI:30616"/>
    </ligand>
</feature>